<gene>
    <name evidence="1" type="ORF">HOLleu_16775</name>
</gene>
<sequence>MTEQISSIVKCVNYHLRNLSRIRRFMDEATCKLVVQALIFSRIGYGNALLLGATEHDLIRLQIRLKNRAARLILLVGHGYPITTLLQRLYWFPVRTRINLKILVNVYKCLHSQALNYLSELFIPATSTYPTRSSYDKLLLHIPKTRTVTGEKAFQKAAPME</sequence>
<name>A0A9Q1HAU7_HOLLE</name>
<reference evidence="1" key="1">
    <citation type="submission" date="2021-10" db="EMBL/GenBank/DDBJ databases">
        <title>Tropical sea cucumber genome reveals ecological adaptation and Cuvierian tubules defense mechanism.</title>
        <authorList>
            <person name="Chen T."/>
        </authorList>
    </citation>
    <scope>NUCLEOTIDE SEQUENCE</scope>
    <source>
        <strain evidence="1">Nanhai2018</strain>
        <tissue evidence="1">Muscle</tissue>
    </source>
</reference>
<accession>A0A9Q1HAU7</accession>
<dbReference type="Proteomes" id="UP001152320">
    <property type="component" value="Chromosome 7"/>
</dbReference>
<dbReference type="AlphaFoldDB" id="A0A9Q1HAU7"/>
<evidence type="ECO:0000313" key="1">
    <source>
        <dbReference type="EMBL" id="KAJ8039150.1"/>
    </source>
</evidence>
<protein>
    <submittedName>
        <fullName evidence="1">Uncharacterized protein</fullName>
    </submittedName>
</protein>
<comment type="caution">
    <text evidence="1">The sequence shown here is derived from an EMBL/GenBank/DDBJ whole genome shotgun (WGS) entry which is preliminary data.</text>
</comment>
<keyword evidence="2" id="KW-1185">Reference proteome</keyword>
<dbReference type="OrthoDB" id="6773356at2759"/>
<proteinExistence type="predicted"/>
<organism evidence="1 2">
    <name type="scientific">Holothuria leucospilota</name>
    <name type="common">Black long sea cucumber</name>
    <name type="synonym">Mertensiothuria leucospilota</name>
    <dbReference type="NCBI Taxonomy" id="206669"/>
    <lineage>
        <taxon>Eukaryota</taxon>
        <taxon>Metazoa</taxon>
        <taxon>Echinodermata</taxon>
        <taxon>Eleutherozoa</taxon>
        <taxon>Echinozoa</taxon>
        <taxon>Holothuroidea</taxon>
        <taxon>Aspidochirotacea</taxon>
        <taxon>Aspidochirotida</taxon>
        <taxon>Holothuriidae</taxon>
        <taxon>Holothuria</taxon>
    </lineage>
</organism>
<dbReference type="EMBL" id="JAIZAY010000007">
    <property type="protein sequence ID" value="KAJ8039150.1"/>
    <property type="molecule type" value="Genomic_DNA"/>
</dbReference>
<evidence type="ECO:0000313" key="2">
    <source>
        <dbReference type="Proteomes" id="UP001152320"/>
    </source>
</evidence>